<evidence type="ECO:0000256" key="3">
    <source>
        <dbReference type="SAM" id="Phobius"/>
    </source>
</evidence>
<accession>A0A1H4URA1</accession>
<keyword evidence="1" id="KW-0677">Repeat</keyword>
<protein>
    <submittedName>
        <fullName evidence="6">RHS repeat-associated core domain-containing protein</fullName>
    </submittedName>
</protein>
<dbReference type="InterPro" id="IPR022385">
    <property type="entry name" value="Rhs_assc_core"/>
</dbReference>
<organism evidence="6 7">
    <name type="scientific">Pseudomonas saponiphila</name>
    <dbReference type="NCBI Taxonomy" id="556534"/>
    <lineage>
        <taxon>Bacteria</taxon>
        <taxon>Pseudomonadati</taxon>
        <taxon>Pseudomonadota</taxon>
        <taxon>Gammaproteobacteria</taxon>
        <taxon>Pseudomonadales</taxon>
        <taxon>Pseudomonadaceae</taxon>
        <taxon>Pseudomonas</taxon>
    </lineage>
</organism>
<keyword evidence="3" id="KW-0472">Membrane</keyword>
<dbReference type="Pfam" id="PF20148">
    <property type="entry name" value="DUF6531"/>
    <property type="match status" value="1"/>
</dbReference>
<dbReference type="InterPro" id="IPR031325">
    <property type="entry name" value="RHS_repeat"/>
</dbReference>
<dbReference type="NCBIfam" id="TIGR01643">
    <property type="entry name" value="YD_repeat_2x"/>
    <property type="match status" value="10"/>
</dbReference>
<evidence type="ECO:0000313" key="6">
    <source>
        <dbReference type="EMBL" id="SEC71265.1"/>
    </source>
</evidence>
<keyword evidence="7" id="KW-1185">Reference proteome</keyword>
<sequence>MSDALWAARLGDGLEHTSMMADILGGVLEVAANVAIGALATMAVAAAAGITVATGGLGACVLGLVVGVVVGVVMSKTGADKGLSNLCEGIGNALFPPSIQATIASGSKKVLTNNKPAARAAGIAPPSQISGDGAEEGEATDTPSATPEEGPGFLDMAKEFFSQMWRPTVASPAPGSQPKELDQVTCTKHPPMPVQYLAEGSEKVSIEGQPAVRSGDRSTCDAKVVSAGPISPNVTIGGGSVVVREIRSGKTPGVGLAVSALMMLKGGKGKFLSNLPCMLMAGVNSFVVSQATNALTQAVVASTHPVHAATGAKVLGADDDLDFTLPGLMPIEWQRFYNSRDERRDGLLGAGWSLPYEVSVQIEPHPEGGERLLYIDEQGRRIDMGAIALGGGAFSPGEGLSVRRNDNGQLLIESSDGLYRLFEPLPDDPSRLRLGQLGDRNDNRLHLEYDSSGRLWLLRDTFEQAQLELGYSTHWPDRIAQVERLYPDQQREVLVSYDYDAAGNLAQVRDSEGQVQRRFAYDTGQRMTEHQLATGLRCFYQWTLFADQQWRVTRHWTDEGDSYQYNYDLEAGITQVTDSLQRLSRRRWNSQLQIVEYTDNLNQTWAFEWNDERQLLSATDPLGGRYAYSYDETGNLIAETDPLGHSHSTLWLEHWSLPQTLTDPAGNSWHLRYDPRGNCIAETDPLGQVTQYRHDAHGQVVEIIDAAGRSRKMRWNSSGQLLEHLDCSGYPTRFEYDRRGNVKAIIDALGEHTRFHYDCQGRLLSSQLADGRAEHFQRSSNGQLQGYTDPSGYTTLYQYNRRGQIRQRTDAHGRQVRFDYDAFGRLLALTNENGESYRFAWDAGNRLSEQQDLDGSAKRYGYDPLNNVVELQAHAAPYGSGPSTVPAQPIAPIIHRFERDAVGRLLAKITDDGRSQYTYDPLNQLTAASFTDNLGNQQALSFSYDALGQLLEEHTAAGSLKHRYDELGNLTQTQLPDARWLNRLYYGSGHLHQINLDGQVISDFQRDRLHREVLRTQGQISTRSEYDRCGRLRARLRHSSLLANTLPTAPERHLEYDDSDNLVGLAERHVNGQHRQLFHYDATGRIIASQDGLQGQKETFAYDAAANLLDGPKAGAGLVVHNKLLTYQDKRYRYDAFGRMVEKRSGRRGVQRFAYDAEHRLIEVRNQTANGETLVRMRYDVLGRRISKSEYDSQGNLLGETRFIWDGLRLLQEQRNQQTSLYVYEDLGHAPLARVDGLGAQQKIRYYHNDLNGLPHQLCEPDGHSVWQARYQVWGNTVEEKREPYYIEEQNLRFQGQYLDRETGLHFNTFRFYDPDIGRFTTPDPIGLAGGLNLYHYAPNPIGWIDPLGWICKSAYSGRRGTTKAKADLERNGFTVVAEELTMKVKHPVTQKSYRIRADIIAQDKAGNYHVFEVKNGSGKLTKNQQGSGMFDMNNPANTHGGLGGGLIRPSGATQGQFEVATKSGKSTPFGGNGAQHSANFWLLRY</sequence>
<dbReference type="Pfam" id="PF05488">
    <property type="entry name" value="PAAR_motif"/>
    <property type="match status" value="1"/>
</dbReference>
<dbReference type="InterPro" id="IPR056823">
    <property type="entry name" value="TEN-like_YD-shell"/>
</dbReference>
<dbReference type="PANTHER" id="PTHR32305">
    <property type="match status" value="1"/>
</dbReference>
<reference evidence="7" key="1">
    <citation type="submission" date="2016-10" db="EMBL/GenBank/DDBJ databases">
        <authorList>
            <person name="Varghese N."/>
            <person name="Submissions S."/>
        </authorList>
    </citation>
    <scope>NUCLEOTIDE SEQUENCE [LARGE SCALE GENOMIC DNA]</scope>
    <source>
        <strain evidence="7">DSM 9751</strain>
    </source>
</reference>
<dbReference type="InterPro" id="IPR008727">
    <property type="entry name" value="PAAR_motif"/>
</dbReference>
<dbReference type="CDD" id="cd14742">
    <property type="entry name" value="PAAR_RHS"/>
    <property type="match status" value="1"/>
</dbReference>
<feature type="transmembrane region" description="Helical" evidence="3">
    <location>
        <begin position="27"/>
        <end position="50"/>
    </location>
</feature>
<keyword evidence="3" id="KW-0812">Transmembrane</keyword>
<dbReference type="PRINTS" id="PR00394">
    <property type="entry name" value="RHSPROTEIN"/>
</dbReference>
<dbReference type="InterPro" id="IPR045351">
    <property type="entry name" value="DUF6531"/>
</dbReference>
<dbReference type="NCBIfam" id="TIGR03696">
    <property type="entry name" value="Rhs_assc_core"/>
    <property type="match status" value="1"/>
</dbReference>
<dbReference type="Proteomes" id="UP000198982">
    <property type="component" value="Unassembled WGS sequence"/>
</dbReference>
<feature type="domain" description="DUF6531" evidence="4">
    <location>
        <begin position="304"/>
        <end position="383"/>
    </location>
</feature>
<evidence type="ECO:0000313" key="7">
    <source>
        <dbReference type="Proteomes" id="UP000198982"/>
    </source>
</evidence>
<proteinExistence type="predicted"/>
<feature type="region of interest" description="Disordered" evidence="2">
    <location>
        <begin position="121"/>
        <end position="153"/>
    </location>
</feature>
<dbReference type="Gene3D" id="2.180.10.10">
    <property type="entry name" value="RHS repeat-associated core"/>
    <property type="match status" value="3"/>
</dbReference>
<dbReference type="InterPro" id="IPR006530">
    <property type="entry name" value="YD"/>
</dbReference>
<dbReference type="SUPFAM" id="SSF63829">
    <property type="entry name" value="Calcium-dependent phosphotriesterase"/>
    <property type="match status" value="1"/>
</dbReference>
<feature type="transmembrane region" description="Helical" evidence="3">
    <location>
        <begin position="56"/>
        <end position="74"/>
    </location>
</feature>
<dbReference type="RefSeq" id="WP_092317702.1">
    <property type="nucleotide sequence ID" value="NZ_FNTJ01000002.1"/>
</dbReference>
<evidence type="ECO:0000259" key="5">
    <source>
        <dbReference type="Pfam" id="PF25023"/>
    </source>
</evidence>
<evidence type="ECO:0000256" key="2">
    <source>
        <dbReference type="SAM" id="MobiDB-lite"/>
    </source>
</evidence>
<dbReference type="Gene3D" id="2.60.200.60">
    <property type="match status" value="1"/>
</dbReference>
<gene>
    <name evidence="6" type="ORF">SAMN05216178_4574</name>
</gene>
<keyword evidence="3" id="KW-1133">Transmembrane helix</keyword>
<dbReference type="Pfam" id="PF25023">
    <property type="entry name" value="TEN_YD-shell"/>
    <property type="match status" value="1"/>
</dbReference>
<dbReference type="InterPro" id="IPR050708">
    <property type="entry name" value="T6SS_VgrG/RHS"/>
</dbReference>
<evidence type="ECO:0000259" key="4">
    <source>
        <dbReference type="Pfam" id="PF20148"/>
    </source>
</evidence>
<dbReference type="EMBL" id="FNTJ01000002">
    <property type="protein sequence ID" value="SEC71265.1"/>
    <property type="molecule type" value="Genomic_DNA"/>
</dbReference>
<dbReference type="PANTHER" id="PTHR32305:SF15">
    <property type="entry name" value="PROTEIN RHSA-RELATED"/>
    <property type="match status" value="1"/>
</dbReference>
<name>A0A1H4URA1_9PSED</name>
<evidence type="ECO:0000256" key="1">
    <source>
        <dbReference type="ARBA" id="ARBA00022737"/>
    </source>
</evidence>
<feature type="domain" description="Teneurin-like YD-shell" evidence="5">
    <location>
        <begin position="897"/>
        <end position="1324"/>
    </location>
</feature>
<dbReference type="Pfam" id="PF05593">
    <property type="entry name" value="RHS_repeat"/>
    <property type="match status" value="5"/>
</dbReference>